<proteinExistence type="predicted"/>
<keyword evidence="2" id="KW-1185">Reference proteome</keyword>
<protein>
    <submittedName>
        <fullName evidence="1">Uncharacterized protein</fullName>
    </submittedName>
</protein>
<evidence type="ECO:0000313" key="2">
    <source>
        <dbReference type="Proteomes" id="UP000308600"/>
    </source>
</evidence>
<reference evidence="1 2" key="1">
    <citation type="journal article" date="2019" name="Nat. Ecol. Evol.">
        <title>Megaphylogeny resolves global patterns of mushroom evolution.</title>
        <authorList>
            <person name="Varga T."/>
            <person name="Krizsan K."/>
            <person name="Foldi C."/>
            <person name="Dima B."/>
            <person name="Sanchez-Garcia M."/>
            <person name="Sanchez-Ramirez S."/>
            <person name="Szollosi G.J."/>
            <person name="Szarkandi J.G."/>
            <person name="Papp V."/>
            <person name="Albert L."/>
            <person name="Andreopoulos W."/>
            <person name="Angelini C."/>
            <person name="Antonin V."/>
            <person name="Barry K.W."/>
            <person name="Bougher N.L."/>
            <person name="Buchanan P."/>
            <person name="Buyck B."/>
            <person name="Bense V."/>
            <person name="Catcheside P."/>
            <person name="Chovatia M."/>
            <person name="Cooper J."/>
            <person name="Damon W."/>
            <person name="Desjardin D."/>
            <person name="Finy P."/>
            <person name="Geml J."/>
            <person name="Haridas S."/>
            <person name="Hughes K."/>
            <person name="Justo A."/>
            <person name="Karasinski D."/>
            <person name="Kautmanova I."/>
            <person name="Kiss B."/>
            <person name="Kocsube S."/>
            <person name="Kotiranta H."/>
            <person name="LaButti K.M."/>
            <person name="Lechner B.E."/>
            <person name="Liimatainen K."/>
            <person name="Lipzen A."/>
            <person name="Lukacs Z."/>
            <person name="Mihaltcheva S."/>
            <person name="Morgado L.N."/>
            <person name="Niskanen T."/>
            <person name="Noordeloos M.E."/>
            <person name="Ohm R.A."/>
            <person name="Ortiz-Santana B."/>
            <person name="Ovrebo C."/>
            <person name="Racz N."/>
            <person name="Riley R."/>
            <person name="Savchenko A."/>
            <person name="Shiryaev A."/>
            <person name="Soop K."/>
            <person name="Spirin V."/>
            <person name="Szebenyi C."/>
            <person name="Tomsovsky M."/>
            <person name="Tulloss R.E."/>
            <person name="Uehling J."/>
            <person name="Grigoriev I.V."/>
            <person name="Vagvolgyi C."/>
            <person name="Papp T."/>
            <person name="Martin F.M."/>
            <person name="Miettinen O."/>
            <person name="Hibbett D.S."/>
            <person name="Nagy L.G."/>
        </authorList>
    </citation>
    <scope>NUCLEOTIDE SEQUENCE [LARGE SCALE GENOMIC DNA]</scope>
    <source>
        <strain evidence="1 2">NL-1719</strain>
    </source>
</reference>
<sequence length="402" mass="45346">MASIFPAEIVHEFILHINEDNERKKTLLSCSLVSQTWCAIARPYLYSQVVLIIHYDPEEAESLPAVLSSSPHLRTCVRHLLISLLTSPATPSPPPLDPLPSLRSLQIDAGFEGLSVMGQEFMTTIHPVLSSRVLTSLALSDVMDVPVQLLRQCVALEKLSMRRVMFITSKSEEENSVTSCQPEQRPFLKSLVLSARHGVDSIILKTFLSALSPFNLSQLETFMGLDRSNAIRSYEDHCKFISHVSNTLKNVHIDPPVSCLRDPLVLLKPHELQKISRITLAIIQRPASDLNAVPWAIAFLSGIPRPETLRSLTLLCDLDGHADNDFTFHSRGWSELDTLLNRFHNLQRVDLTFYNEYNDDVAKKTRVLDSVTASDVNWSRHTCCWIFLRVWLHEEPGGTVEH</sequence>
<accession>A0ACD3A2S1</accession>
<dbReference type="Proteomes" id="UP000308600">
    <property type="component" value="Unassembled WGS sequence"/>
</dbReference>
<evidence type="ECO:0000313" key="1">
    <source>
        <dbReference type="EMBL" id="TFK59941.1"/>
    </source>
</evidence>
<dbReference type="EMBL" id="ML208860">
    <property type="protein sequence ID" value="TFK59941.1"/>
    <property type="molecule type" value="Genomic_DNA"/>
</dbReference>
<organism evidence="1 2">
    <name type="scientific">Pluteus cervinus</name>
    <dbReference type="NCBI Taxonomy" id="181527"/>
    <lineage>
        <taxon>Eukaryota</taxon>
        <taxon>Fungi</taxon>
        <taxon>Dikarya</taxon>
        <taxon>Basidiomycota</taxon>
        <taxon>Agaricomycotina</taxon>
        <taxon>Agaricomycetes</taxon>
        <taxon>Agaricomycetidae</taxon>
        <taxon>Agaricales</taxon>
        <taxon>Pluteineae</taxon>
        <taxon>Pluteaceae</taxon>
        <taxon>Pluteus</taxon>
    </lineage>
</organism>
<name>A0ACD3A2S1_9AGAR</name>
<gene>
    <name evidence="1" type="ORF">BDN72DRAFT_905398</name>
</gene>